<proteinExistence type="predicted"/>
<evidence type="ECO:0000259" key="1">
    <source>
        <dbReference type="Pfam" id="PF26154"/>
    </source>
</evidence>
<keyword evidence="3" id="KW-1185">Reference proteome</keyword>
<dbReference type="Pfam" id="PF26154">
    <property type="entry name" value="DUF8042"/>
    <property type="match status" value="1"/>
</dbReference>
<sequence>MKLHLLDTEFDYPNDVTSLQKIADEINLKTEETPYFFSHFVIDGIEVYEEYQEYLAEHIKKIELIEVYLKTKKEFINELTLSLENYLTRAIPEIQLLSEEYYQIAKSSTWEKFQEMLDGIEWINGTIVSIDHEEEKPKSWNEVLKLGSDLQEVLKQLTDGMASKDEILIGDILQYEFITLLEELKNKIIMIIDTEGKRDLLN</sequence>
<evidence type="ECO:0000313" key="2">
    <source>
        <dbReference type="EMBL" id="MDQ0206937.1"/>
    </source>
</evidence>
<dbReference type="EMBL" id="JAUSUA010000002">
    <property type="protein sequence ID" value="MDQ0206937.1"/>
    <property type="molecule type" value="Genomic_DNA"/>
</dbReference>
<organism evidence="2 3">
    <name type="scientific">Alkalicoccobacillus murimartini</name>
    <dbReference type="NCBI Taxonomy" id="171685"/>
    <lineage>
        <taxon>Bacteria</taxon>
        <taxon>Bacillati</taxon>
        <taxon>Bacillota</taxon>
        <taxon>Bacilli</taxon>
        <taxon>Bacillales</taxon>
        <taxon>Bacillaceae</taxon>
        <taxon>Alkalicoccobacillus</taxon>
    </lineage>
</organism>
<comment type="caution">
    <text evidence="2">The sequence shown here is derived from an EMBL/GenBank/DDBJ whole genome shotgun (WGS) entry which is preliminary data.</text>
</comment>
<dbReference type="Proteomes" id="UP001225034">
    <property type="component" value="Unassembled WGS sequence"/>
</dbReference>
<dbReference type="RefSeq" id="WP_306981831.1">
    <property type="nucleotide sequence ID" value="NZ_JAUSUA010000002.1"/>
</dbReference>
<name>A0ABT9YIA1_9BACI</name>
<protein>
    <submittedName>
        <fullName evidence="2">Phage infection (PIP) family protein YhgE</fullName>
    </submittedName>
</protein>
<accession>A0ABT9YIA1</accession>
<evidence type="ECO:0000313" key="3">
    <source>
        <dbReference type="Proteomes" id="UP001225034"/>
    </source>
</evidence>
<feature type="domain" description="DUF8042" evidence="1">
    <location>
        <begin position="94"/>
        <end position="188"/>
    </location>
</feature>
<reference evidence="2 3" key="1">
    <citation type="submission" date="2023-07" db="EMBL/GenBank/DDBJ databases">
        <title>Genomic Encyclopedia of Type Strains, Phase IV (KMG-IV): sequencing the most valuable type-strain genomes for metagenomic binning, comparative biology and taxonomic classification.</title>
        <authorList>
            <person name="Goeker M."/>
        </authorList>
    </citation>
    <scope>NUCLEOTIDE SEQUENCE [LARGE SCALE GENOMIC DNA]</scope>
    <source>
        <strain evidence="2 3">DSM 19154</strain>
    </source>
</reference>
<gene>
    <name evidence="2" type="ORF">J2S05_001736</name>
</gene>
<dbReference type="InterPro" id="IPR058355">
    <property type="entry name" value="DUF8042"/>
</dbReference>